<accession>A0A7R8MJM3</accession>
<reference evidence="1 2" key="1">
    <citation type="submission" date="2020-09" db="EMBL/GenBank/DDBJ databases">
        <authorList>
            <person name="Jameson E."/>
        </authorList>
    </citation>
    <scope>NUCLEOTIDE SEQUENCE [LARGE SCALE GENOMIC DNA]</scope>
</reference>
<keyword evidence="2" id="KW-1185">Reference proteome</keyword>
<evidence type="ECO:0000313" key="1">
    <source>
        <dbReference type="EMBL" id="CAD5236218.1"/>
    </source>
</evidence>
<sequence>MAGFYIVDLSLPSDEMVLGLINNDNDLELRMDEVNLGEAQVNTDVIRHPRDTTMLVTNGKYARDTLRVYYDRLSIEEVISMKYPIIVRGVEDGNVSDLLTYVNSEYGLGLVPADIVDAALTDLTEEISSAELDMQTTNRAWLGSVPILILGEGMSVLRQEDDDSILLVYDEDDSYVAIGSRAFAIADMVTLGDGQSVLVTQAQNPITSTAGEYYLLRGKTS</sequence>
<dbReference type="Pfam" id="PF25613">
    <property type="entry name" value="DUF7941"/>
    <property type="match status" value="1"/>
</dbReference>
<dbReference type="Proteomes" id="UP000596247">
    <property type="component" value="Chromosome"/>
</dbReference>
<proteinExistence type="predicted"/>
<gene>
    <name evidence="1" type="ORF">LLCLJKAH_00229</name>
</gene>
<name>A0A7R8MJM3_9CAUD</name>
<dbReference type="EMBL" id="LR881104">
    <property type="protein sequence ID" value="CAD5236218.1"/>
    <property type="molecule type" value="Genomic_DNA"/>
</dbReference>
<evidence type="ECO:0000313" key="2">
    <source>
        <dbReference type="Proteomes" id="UP000596247"/>
    </source>
</evidence>
<dbReference type="InterPro" id="IPR057701">
    <property type="entry name" value="DUF7941"/>
</dbReference>
<organism evidence="1 2">
    <name type="scientific">Klebsiella phage vB_KvM-Eowyn</name>
    <dbReference type="NCBI Taxonomy" id="2762819"/>
    <lineage>
        <taxon>Viruses</taxon>
        <taxon>Duplodnaviria</taxon>
        <taxon>Heunggongvirae</taxon>
        <taxon>Uroviricota</taxon>
        <taxon>Caudoviricetes</taxon>
        <taxon>Chimalliviridae</taxon>
        <taxon>Eowynvirus</taxon>
        <taxon>Eowynvirus eowyn</taxon>
    </lineage>
</organism>
<protein>
    <submittedName>
        <fullName evidence="1">Putative virion structural protein</fullName>
    </submittedName>
</protein>